<dbReference type="EMBL" id="CP018145">
    <property type="protein sequence ID" value="ASJ53502.1"/>
    <property type="molecule type" value="Genomic_DNA"/>
</dbReference>
<dbReference type="Proteomes" id="UP000197781">
    <property type="component" value="Chromosome"/>
</dbReference>
<protein>
    <submittedName>
        <fullName evidence="2">Amino acid oxidase</fullName>
    </submittedName>
</protein>
<dbReference type="Gene3D" id="3.50.50.60">
    <property type="entry name" value="FAD/NAD(P)-binding domain"/>
    <property type="match status" value="1"/>
</dbReference>
<dbReference type="InterPro" id="IPR036188">
    <property type="entry name" value="FAD/NAD-bd_sf"/>
</dbReference>
<reference evidence="2 3" key="1">
    <citation type="submission" date="2016-11" db="EMBL/GenBank/DDBJ databases">
        <authorList>
            <person name="Jaros S."/>
            <person name="Januszkiewicz K."/>
            <person name="Wedrychowicz H."/>
        </authorList>
    </citation>
    <scope>NUCLEOTIDE SEQUENCE [LARGE SCALE GENOMIC DNA]</scope>
    <source>
        <strain evidence="2 3">NF2</strain>
    </source>
</reference>
<dbReference type="RefSeq" id="WP_088907300.1">
    <property type="nucleotide sequence ID" value="NZ_CP018145.1"/>
</dbReference>
<feature type="domain" description="FAD dependent oxidoreductase" evidence="1">
    <location>
        <begin position="30"/>
        <end position="384"/>
    </location>
</feature>
<dbReference type="AlphaFoldDB" id="A0A220MEX4"/>
<dbReference type="Gene3D" id="3.30.9.10">
    <property type="entry name" value="D-Amino Acid Oxidase, subunit A, domain 2"/>
    <property type="match status" value="1"/>
</dbReference>
<gene>
    <name evidence="2" type="ORF">BP422_07955</name>
</gene>
<evidence type="ECO:0000259" key="1">
    <source>
        <dbReference type="Pfam" id="PF01266"/>
    </source>
</evidence>
<accession>A0A220MEX4</accession>
<dbReference type="Pfam" id="PF01266">
    <property type="entry name" value="DAO"/>
    <property type="match status" value="1"/>
</dbReference>
<dbReference type="PANTHER" id="PTHR13847:SF201">
    <property type="entry name" value="PUTATIBE OXIDOREDUCTASE"/>
    <property type="match status" value="1"/>
</dbReference>
<dbReference type="KEGG" id="bfm:BP422_07955"/>
<organism evidence="2 3">
    <name type="scientific">Brevibacillus formosus</name>
    <dbReference type="NCBI Taxonomy" id="54913"/>
    <lineage>
        <taxon>Bacteria</taxon>
        <taxon>Bacillati</taxon>
        <taxon>Bacillota</taxon>
        <taxon>Bacilli</taxon>
        <taxon>Bacillales</taxon>
        <taxon>Paenibacillaceae</taxon>
        <taxon>Brevibacillus</taxon>
    </lineage>
</organism>
<dbReference type="SUPFAM" id="SSF51905">
    <property type="entry name" value="FAD/NAD(P)-binding domain"/>
    <property type="match status" value="1"/>
</dbReference>
<dbReference type="PANTHER" id="PTHR13847">
    <property type="entry name" value="SARCOSINE DEHYDROGENASE-RELATED"/>
    <property type="match status" value="1"/>
</dbReference>
<dbReference type="InterPro" id="IPR006076">
    <property type="entry name" value="FAD-dep_OxRdtase"/>
</dbReference>
<proteinExistence type="predicted"/>
<sequence length="408" mass="45414">MIFVTGKLYWPETLPAPPLYPALTEDVKCDVLIIGGGEAGALVSYYLKQHDVDVILVDKRRVSGGSSIANTGLLQICNDKTLRACIHSFGEQKGVRFYELTRLAVDELEKISGQLDRSSDYIRRDSLYYASEPADAESLRTEYQLLKKCGFPVTYFERADIEKRFSFSKEGAIYSKGDAEFNPYKFTNGVIAHSVKKGMRVYENTEVVHQKVQDGGLLVYTKSGHTITCKRAVFATGYEAQSMKRNANAVISSSFSIVTNPVDSFPGWPKSCLIWETARPYLYIRTCPKGRIIVGGLDEPLSDLQKRDASSLKKRDQLLAKIQELFPQIPMRAEYYWGATFVGTHDGLPLFGEQEGYPHCLFTLGYGGNGTVYSTIGAQIISDLITKGSHADADLFAFARRKYASASI</sequence>
<evidence type="ECO:0000313" key="2">
    <source>
        <dbReference type="EMBL" id="ASJ53502.1"/>
    </source>
</evidence>
<evidence type="ECO:0000313" key="3">
    <source>
        <dbReference type="Proteomes" id="UP000197781"/>
    </source>
</evidence>
<name>A0A220MEX4_9BACL</name>
<dbReference type="GO" id="GO:0005737">
    <property type="term" value="C:cytoplasm"/>
    <property type="evidence" value="ECO:0007669"/>
    <property type="project" value="TreeGrafter"/>
</dbReference>